<dbReference type="KEGG" id="srn:A4G23_03349"/>
<dbReference type="STRING" id="285473.A4G23_03349"/>
<dbReference type="PROSITE" id="PS51318">
    <property type="entry name" value="TAT"/>
    <property type="match status" value="1"/>
</dbReference>
<evidence type="ECO:0000313" key="4">
    <source>
        <dbReference type="Proteomes" id="UP000095349"/>
    </source>
</evidence>
<evidence type="ECO:0000313" key="3">
    <source>
        <dbReference type="EMBL" id="AOT60474.1"/>
    </source>
</evidence>
<dbReference type="PANTHER" id="PTHR12993">
    <property type="entry name" value="N-ACETYLGLUCOSAMINYL-PHOSPHATIDYLINOSITOL DE-N-ACETYLASE-RELATED"/>
    <property type="match status" value="1"/>
</dbReference>
<dbReference type="GO" id="GO:0016811">
    <property type="term" value="F:hydrolase activity, acting on carbon-nitrogen (but not peptide) bonds, in linear amides"/>
    <property type="evidence" value="ECO:0007669"/>
    <property type="project" value="TreeGrafter"/>
</dbReference>
<dbReference type="InterPro" id="IPR024078">
    <property type="entry name" value="LmbE-like_dom_sf"/>
</dbReference>
<feature type="region of interest" description="Disordered" evidence="2">
    <location>
        <begin position="1"/>
        <end position="42"/>
    </location>
</feature>
<feature type="region of interest" description="Disordered" evidence="2">
    <location>
        <begin position="268"/>
        <end position="297"/>
    </location>
</feature>
<dbReference type="EMBL" id="CP017316">
    <property type="protein sequence ID" value="AOT60474.1"/>
    <property type="molecule type" value="Genomic_DNA"/>
</dbReference>
<dbReference type="InterPro" id="IPR003737">
    <property type="entry name" value="GlcNAc_PI_deacetylase-related"/>
</dbReference>
<dbReference type="PANTHER" id="PTHR12993:SF11">
    <property type="entry name" value="N-ACETYLGLUCOSAMINYL-PHOSPHATIDYLINOSITOL DE-N-ACETYLASE"/>
    <property type="match status" value="1"/>
</dbReference>
<dbReference type="RefSeq" id="WP_069977623.1">
    <property type="nucleotide sequence ID" value="NZ_CP017316.1"/>
</dbReference>
<dbReference type="SUPFAM" id="SSF89372">
    <property type="entry name" value="Fucose-specific lectin"/>
    <property type="match status" value="1"/>
</dbReference>
<dbReference type="Pfam" id="PF02585">
    <property type="entry name" value="PIG-L"/>
    <property type="match status" value="1"/>
</dbReference>
<keyword evidence="1" id="KW-0862">Zinc</keyword>
<dbReference type="Gene3D" id="2.120.10.70">
    <property type="entry name" value="Fucose-specific lectin"/>
    <property type="match status" value="1"/>
</dbReference>
<gene>
    <name evidence="3" type="ORF">A4G23_03349</name>
</gene>
<dbReference type="Gene3D" id="3.40.50.10320">
    <property type="entry name" value="LmbE-like"/>
    <property type="match status" value="1"/>
</dbReference>
<dbReference type="Proteomes" id="UP000095349">
    <property type="component" value="Chromosome"/>
</dbReference>
<dbReference type="PATRIC" id="fig|285473.5.peg.3504"/>
<evidence type="ECO:0000256" key="2">
    <source>
        <dbReference type="SAM" id="MobiDB-lite"/>
    </source>
</evidence>
<dbReference type="InterPro" id="IPR006311">
    <property type="entry name" value="TAT_signal"/>
</dbReference>
<proteinExistence type="predicted"/>
<evidence type="ECO:0000256" key="1">
    <source>
        <dbReference type="ARBA" id="ARBA00022833"/>
    </source>
</evidence>
<name>A0A1D8G4W8_9ACTN</name>
<keyword evidence="4" id="KW-1185">Reference proteome</keyword>
<organism evidence="3 4">
    <name type="scientific">Streptomyces rubrolavendulae</name>
    <dbReference type="NCBI Taxonomy" id="285473"/>
    <lineage>
        <taxon>Bacteria</taxon>
        <taxon>Bacillati</taxon>
        <taxon>Actinomycetota</taxon>
        <taxon>Actinomycetes</taxon>
        <taxon>Kitasatosporales</taxon>
        <taxon>Streptomycetaceae</taxon>
        <taxon>Streptomyces</taxon>
    </lineage>
</organism>
<dbReference type="AlphaFoldDB" id="A0A1D8G4W8"/>
<accession>A0A1D8G4W8</accession>
<dbReference type="GO" id="GO:0016137">
    <property type="term" value="P:glycoside metabolic process"/>
    <property type="evidence" value="ECO:0007669"/>
    <property type="project" value="UniProtKB-ARBA"/>
</dbReference>
<protein>
    <submittedName>
        <fullName evidence="3">GlcNAc-PI de-N-acetylase</fullName>
    </submittedName>
</protein>
<dbReference type="SUPFAM" id="SSF102588">
    <property type="entry name" value="LmbE-like"/>
    <property type="match status" value="1"/>
</dbReference>
<feature type="compositionally biased region" description="Basic and acidic residues" evidence="2">
    <location>
        <begin position="274"/>
        <end position="297"/>
    </location>
</feature>
<reference evidence="3 4" key="1">
    <citation type="submission" date="2016-09" db="EMBL/GenBank/DDBJ databases">
        <title>Streptomyces rubrolavendulae MJM4426 Genome sequencing and assembly.</title>
        <authorList>
            <person name="Kim J.-G."/>
        </authorList>
    </citation>
    <scope>NUCLEOTIDE SEQUENCE [LARGE SCALE GENOMIC DNA]</scope>
    <source>
        <strain evidence="3 4">MJM4426</strain>
    </source>
</reference>
<sequence>MNEIPGGRPHAAVSRTTGAPSPADHTGDTAPGTAPRRPRPTRRRTLAAALGLAGATALAGTLGGCSVPAPRRGGPTADPAPGMPITGSRRAQLMQIMAHPDDDLYFMNPDCQRMVDAGVPLVCVYVTAGEHNGKNHIPGRTGETVADKEDYSSARHQGLRQAYAQMIGLDRFTPWQKGVATLRGDRQAEINTLAHGNRRVELVFLNLAMHAPRRWMALPSLWEDRALGLRTVIATDSPVRRADTYDYDGLVDVLVGLLERYRPTVVHTLDPDPDIQHSDEATRKKDSEQPGYSDHGDHTAVASFSWAALVRWVAEATADGGAIPAFTTTSFRGYYNRHWPKNLPEPVLREKAAHLVPYGGDPSWQCGNAAGCGDYMVGGRRPLTNKKGWVRSTHHRHPGTGPVVATGPDGRLTVYGVLGLRAVRWRETEPGSGQWTEPDDLGGGPLAPALGAATLLDGRQLLFGLRFAALGGHGGANRREVAVLEQRSPGGPFLAWSGLGNPERDDDRGRRIGVPVAVTAPDGRVHLFVRDAGKGVSTRVREADGTWGPWRGLDGAEVQDGLSAAVDGRGRVHLFATGRDRVHHWAQERSGGPVAFRADGPALPVPGGPVDTAATPDGGLALYYRRPEARELTAVRPDGARLAAPAFDGYGPVVAVGTPKGPVLLGRDLAGRVRLHVAGRDAVRTRGVVALGPATPHLGPKGALAVGIGADAYPWSWASHTDTA</sequence>